<keyword evidence="3" id="KW-1185">Reference proteome</keyword>
<feature type="domain" description="RiboL-PSP-HEPN" evidence="1">
    <location>
        <begin position="9"/>
        <end position="198"/>
    </location>
</feature>
<proteinExistence type="predicted"/>
<evidence type="ECO:0000259" key="1">
    <source>
        <dbReference type="Pfam" id="PF18735"/>
    </source>
</evidence>
<comment type="caution">
    <text evidence="2">The sequence shown here is derived from an EMBL/GenBank/DDBJ whole genome shotgun (WGS) entry which is preliminary data.</text>
</comment>
<dbReference type="EMBL" id="JAYFUM010000029">
    <property type="protein sequence ID" value="MEA5141636.1"/>
    <property type="molecule type" value="Genomic_DNA"/>
</dbReference>
<gene>
    <name evidence="2" type="ORF">VB248_20950</name>
</gene>
<protein>
    <submittedName>
        <fullName evidence="2">MAE_28990/MAE_18760 family HEPN-like nuclease</fullName>
    </submittedName>
</protein>
<accession>A0ABU5QFN0</accession>
<name>A0ABU5QFN0_9BACT</name>
<dbReference type="Proteomes" id="UP001302949">
    <property type="component" value="Unassembled WGS sequence"/>
</dbReference>
<dbReference type="InterPro" id="IPR041519">
    <property type="entry name" value="HEPN_RiboL-PSP"/>
</dbReference>
<evidence type="ECO:0000313" key="2">
    <source>
        <dbReference type="EMBL" id="MEA5141636.1"/>
    </source>
</evidence>
<dbReference type="RefSeq" id="WP_323298791.1">
    <property type="nucleotide sequence ID" value="NZ_JAYFUM010000029.1"/>
</dbReference>
<sequence>MFTNDIKLDIEWRMAELSSLKTIPVRYRLFSHHSELLTKYAVPSIYALWEGFVKKSFELYIDYINSLELNPTDIHINLFTHSFSTEDKLALENPRMSFAKKKEFIEFYQKKSKDKFTIPKKIPTKSNVDFETINEILERFNLLKLPKGTYEKKLKKLLHFRNSIAHGEISIPIKNDNLSEFSMLINDLMVEIFVRIENGKVNETFKS</sequence>
<reference evidence="2 3" key="1">
    <citation type="submission" date="2023-12" db="EMBL/GenBank/DDBJ databases">
        <title>Novel species of the genus Arcicella isolated from rivers.</title>
        <authorList>
            <person name="Lu H."/>
        </authorList>
    </citation>
    <scope>NUCLEOTIDE SEQUENCE [LARGE SCALE GENOMIC DNA]</scope>
    <source>
        <strain evidence="2 3">KCTC 23307</strain>
    </source>
</reference>
<dbReference type="Pfam" id="PF18735">
    <property type="entry name" value="HEPN_RiboL-PSP"/>
    <property type="match status" value="1"/>
</dbReference>
<organism evidence="2 3">
    <name type="scientific">Arcicella rigui</name>
    <dbReference type="NCBI Taxonomy" id="797020"/>
    <lineage>
        <taxon>Bacteria</taxon>
        <taxon>Pseudomonadati</taxon>
        <taxon>Bacteroidota</taxon>
        <taxon>Cytophagia</taxon>
        <taxon>Cytophagales</taxon>
        <taxon>Flectobacillaceae</taxon>
        <taxon>Arcicella</taxon>
    </lineage>
</organism>
<evidence type="ECO:0000313" key="3">
    <source>
        <dbReference type="Proteomes" id="UP001302949"/>
    </source>
</evidence>